<evidence type="ECO:0000256" key="1">
    <source>
        <dbReference type="PROSITE-ProRule" id="PRU00325"/>
    </source>
</evidence>
<reference evidence="4" key="1">
    <citation type="submission" date="2021-03" db="EMBL/GenBank/DDBJ databases">
        <authorList>
            <person name="Tagirdzhanova G."/>
        </authorList>
    </citation>
    <scope>NUCLEOTIDE SEQUENCE</scope>
</reference>
<keyword evidence="1" id="KW-0863">Zinc-finger</keyword>
<evidence type="ECO:0000313" key="5">
    <source>
        <dbReference type="Proteomes" id="UP000664169"/>
    </source>
</evidence>
<dbReference type="GO" id="GO:0008270">
    <property type="term" value="F:zinc ion binding"/>
    <property type="evidence" value="ECO:0007669"/>
    <property type="project" value="UniProtKB-KW"/>
</dbReference>
<accession>A0A8H3IQ50</accession>
<keyword evidence="5" id="KW-1185">Reference proteome</keyword>
<gene>
    <name evidence="4" type="ORF">GOMPHAMPRED_002802</name>
</gene>
<dbReference type="InterPro" id="IPR007527">
    <property type="entry name" value="Znf_SWIM"/>
</dbReference>
<dbReference type="OrthoDB" id="5387895at2759"/>
<feature type="region of interest" description="Disordered" evidence="2">
    <location>
        <begin position="1"/>
        <end position="59"/>
    </location>
</feature>
<feature type="compositionally biased region" description="Polar residues" evidence="2">
    <location>
        <begin position="45"/>
        <end position="55"/>
    </location>
</feature>
<dbReference type="AlphaFoldDB" id="A0A8H3IQ50"/>
<evidence type="ECO:0000256" key="2">
    <source>
        <dbReference type="SAM" id="MobiDB-lite"/>
    </source>
</evidence>
<keyword evidence="1" id="KW-0862">Zinc</keyword>
<evidence type="ECO:0000313" key="4">
    <source>
        <dbReference type="EMBL" id="CAF9923300.1"/>
    </source>
</evidence>
<dbReference type="Proteomes" id="UP000664169">
    <property type="component" value="Unassembled WGS sequence"/>
</dbReference>
<dbReference type="PROSITE" id="PS50966">
    <property type="entry name" value="ZF_SWIM"/>
    <property type="match status" value="1"/>
</dbReference>
<feature type="compositionally biased region" description="Basic and acidic residues" evidence="2">
    <location>
        <begin position="21"/>
        <end position="38"/>
    </location>
</feature>
<feature type="compositionally biased region" description="Low complexity" evidence="2">
    <location>
        <begin position="473"/>
        <end position="499"/>
    </location>
</feature>
<evidence type="ECO:0000259" key="3">
    <source>
        <dbReference type="PROSITE" id="PS50966"/>
    </source>
</evidence>
<feature type="domain" description="SWIM-type" evidence="3">
    <location>
        <begin position="123"/>
        <end position="158"/>
    </location>
</feature>
<proteinExistence type="predicted"/>
<comment type="caution">
    <text evidence="4">The sequence shown here is derived from an EMBL/GenBank/DDBJ whole genome shotgun (WGS) entry which is preliminary data.</text>
</comment>
<sequence>MTAPTDRLAQLSIAGKMFSRSRKEAQQERRRREAELKLRQQQRQAPQASTSTYLPPNTEPDYVESATGLRYHVHGLPDPIKATAVRGLEADNTTVEKAIAHTSITNGPYVAIQIVERLRLSVYTLPKDGRMVECSCAEFTINRPKICSHIYWLYDRINKLQQGTDLVPPRALGAHDVEVTLTQISNRSSAGMDSLPEEISPIWTEPDDEADHEIEDVLAVLDPKSLSGDYDEDFYTSLPSSDNHQFCDLVIPGDLFKTIFALARHDRILRERLAVAITREVVDKDLLRKLSNRRKSCFNQLSKYEKEGPELRANQIMRSCWILREIISRLSNYRQRIYEIPNPAFDRSCAKLAIRILHTICTWNRDIYANATWLQGTGPPRAPKDRNLYIYFTICPPHDPIITNNTNFLISFLTTDLPTSASSPYQQDLTNLATRLTDFNAPAQILQPLLDHLQALQSTPATPLTELDNYQSLSLSSNRSSRTGSSSSGSSSSCASAGSQVIASSSRNVRRLSSAMEAPDPQRRRLG</sequence>
<feature type="region of interest" description="Disordered" evidence="2">
    <location>
        <begin position="473"/>
        <end position="527"/>
    </location>
</feature>
<name>A0A8H3IQ50_9LECA</name>
<protein>
    <recommendedName>
        <fullName evidence="3">SWIM-type domain-containing protein</fullName>
    </recommendedName>
</protein>
<keyword evidence="1" id="KW-0479">Metal-binding</keyword>
<dbReference type="EMBL" id="CAJPDQ010000019">
    <property type="protein sequence ID" value="CAF9923300.1"/>
    <property type="molecule type" value="Genomic_DNA"/>
</dbReference>
<organism evidence="4 5">
    <name type="scientific">Gomphillus americanus</name>
    <dbReference type="NCBI Taxonomy" id="1940652"/>
    <lineage>
        <taxon>Eukaryota</taxon>
        <taxon>Fungi</taxon>
        <taxon>Dikarya</taxon>
        <taxon>Ascomycota</taxon>
        <taxon>Pezizomycotina</taxon>
        <taxon>Lecanoromycetes</taxon>
        <taxon>OSLEUM clade</taxon>
        <taxon>Ostropomycetidae</taxon>
        <taxon>Ostropales</taxon>
        <taxon>Graphidaceae</taxon>
        <taxon>Gomphilloideae</taxon>
        <taxon>Gomphillus</taxon>
    </lineage>
</organism>